<dbReference type="SUPFAM" id="SSF52540">
    <property type="entry name" value="P-loop containing nucleoside triphosphate hydrolases"/>
    <property type="match status" value="1"/>
</dbReference>
<sequence>MVRTGSRRRIDQCDSDNESARPHRGSQFKRAKTEPGTGDISSSDFNSDNDDAGMDMDDSSDESEYEEPNYEEEALLAAYSDLRKSQKGYVGTASSAGIIKSISLIDFMCHRHLTVDFGPRMNFVVGHNGSGKSAVLTAIAVALGGKANLTGRGTGLKDLIRTGADRAVITITLANSGDSAYRPEAYNPSIVIERTIHSNGSSGYKFKASKDGKTIANRRSELTSISDYFNINIDSPLTILTQDQSRSFLQNADPSKLYKFFLNGTQLSSLLESYEASSQNIESLVNFIKRQREALPDLKVKVESYKRKIQASKKVMRQKRRNKQLLVELAWSYVIEKEKARDEKKSDVLELREKIDKVQEEIHKTDKELPQVNDAILETESDLKNLDESSKPLAMAVRQAKARSQEASKELRSMQSSVTEIEEKIISEKSTLERLEKKIEEQLRHNEPEQQEERRRLLQRRAKVEDILSKLKLERPARERERDDKLHAQKQAKEELQSINTNLNDLNQSKAQMQRQIQNISRQANHKVAAFGLHIDPLLQEINNTSWKHSKPIGPMGIFVHLEDMRYADVLQAMLGSALCSFAVRDHEDRVKLSNILNKHFALGYRPGNFTARDGARIPAIYRHSGELFDFSSGDLSRYGPTILSKLRKTMLAPTLIEGNRLMDDLLNKNVVQHVTVHCADLMTTSGTKSNRHSGPTNKYRGNPLFTADVGSEIAKCEAQLQDCELQRQQLCQSAAMTENRIVSLQQDMAKLSAGIADLQKKVIPLEKDLDQTKRKLADMASTEIDTSESIRDEHRADIIKQEDIIKQRDAEVVQKRAAFDAQAPTKELLLKNLESQVQRRTNILARQSHWDQSLTNYETKLEEAQEILADLEQNVQEWTNKALDHAPEKIDTTRTPAELEAERKALDQSITEASRALGVNLDELTAEYRLQRQRYQKANENIKDLNFLRIVLRKAMTNRHTWWHQTRSHIAIRAKTAFVVFESFRAMEGRLNFDHGHEKLSLVIHNQTTTESHDGTYTQISHYKGAKALSGGERSFSTVSLLLALWSTVPCPIRALDEWDVFLDAANRKVAAKNLMEGARESDGKQYILITPLDMQGIDTSGPDKKVIRMADPERGQGTLNMS</sequence>
<name>A0ABR5BHV7_CRYGA</name>
<evidence type="ECO:0000256" key="2">
    <source>
        <dbReference type="ARBA" id="ARBA00004286"/>
    </source>
</evidence>
<evidence type="ECO:0000256" key="13">
    <source>
        <dbReference type="SAM" id="MobiDB-lite"/>
    </source>
</evidence>
<reference evidence="15 16" key="1">
    <citation type="submission" date="2015-01" db="EMBL/GenBank/DDBJ databases">
        <title>The Genome Sequence of Cryptococcus gattii CA1873.</title>
        <authorList>
            <consortium name="The Broad Institute Genomics Platform"/>
            <person name="Cuomo C."/>
            <person name="Litvintseva A."/>
            <person name="Chen Y."/>
            <person name="Heitman J."/>
            <person name="Sun S."/>
            <person name="Springer D."/>
            <person name="Dromer F."/>
            <person name="Young S."/>
            <person name="Zeng Q."/>
            <person name="Gargeya S."/>
            <person name="Abouelleil A."/>
            <person name="Alvarado L."/>
            <person name="Chapman S.B."/>
            <person name="Gainer-Dewar J."/>
            <person name="Goldberg J."/>
            <person name="Griggs A."/>
            <person name="Gujja S."/>
            <person name="Hansen M."/>
            <person name="Howarth C."/>
            <person name="Imamovic A."/>
            <person name="Larimer J."/>
            <person name="Murphy C."/>
            <person name="Naylor J."/>
            <person name="Pearson M."/>
            <person name="Priest M."/>
            <person name="Roberts A."/>
            <person name="Saif S."/>
            <person name="Shea T."/>
            <person name="Sykes S."/>
            <person name="Wortman J."/>
            <person name="Nusbaum C."/>
            <person name="Birren B."/>
        </authorList>
    </citation>
    <scope>NUCLEOTIDE SEQUENCE [LARGE SCALE GENOMIC DNA]</scope>
    <source>
        <strain evidence="15 16">CA1873</strain>
    </source>
</reference>
<dbReference type="Pfam" id="PF02463">
    <property type="entry name" value="SMC_N"/>
    <property type="match status" value="1"/>
</dbReference>
<keyword evidence="9" id="KW-0233">DNA recombination</keyword>
<feature type="compositionally biased region" description="Acidic residues" evidence="13">
    <location>
        <begin position="47"/>
        <end position="70"/>
    </location>
</feature>
<feature type="domain" description="RecF/RecN/SMC N-terminal" evidence="14">
    <location>
        <begin position="99"/>
        <end position="1092"/>
    </location>
</feature>
<evidence type="ECO:0000256" key="10">
    <source>
        <dbReference type="ARBA" id="ARBA00023204"/>
    </source>
</evidence>
<keyword evidence="10" id="KW-0234">DNA repair</keyword>
<keyword evidence="7" id="KW-0067">ATP-binding</keyword>
<keyword evidence="8 12" id="KW-0175">Coiled coil</keyword>
<keyword evidence="16" id="KW-1185">Reference proteome</keyword>
<keyword evidence="6" id="KW-0227">DNA damage</keyword>
<evidence type="ECO:0000256" key="8">
    <source>
        <dbReference type="ARBA" id="ARBA00023054"/>
    </source>
</evidence>
<evidence type="ECO:0000256" key="12">
    <source>
        <dbReference type="SAM" id="Coils"/>
    </source>
</evidence>
<evidence type="ECO:0000256" key="11">
    <source>
        <dbReference type="ARBA" id="ARBA00023242"/>
    </source>
</evidence>
<dbReference type="PANTHER" id="PTHR19306:SF6">
    <property type="entry name" value="STRUCTURAL MAINTENANCE OF CHROMOSOMES PROTEIN 6"/>
    <property type="match status" value="1"/>
</dbReference>
<evidence type="ECO:0000313" key="16">
    <source>
        <dbReference type="Proteomes" id="UP000053800"/>
    </source>
</evidence>
<gene>
    <name evidence="15" type="ORF">I314_01068</name>
</gene>
<keyword evidence="5" id="KW-0547">Nucleotide-binding</keyword>
<keyword evidence="4" id="KW-0158">Chromosome</keyword>
<evidence type="ECO:0000256" key="9">
    <source>
        <dbReference type="ARBA" id="ARBA00023172"/>
    </source>
</evidence>
<comment type="similarity">
    <text evidence="3">Belongs to the SMC family. SMC6 subfamily.</text>
</comment>
<organism evidence="15 16">
    <name type="scientific">Cryptococcus bacillisporus CA1873</name>
    <dbReference type="NCBI Taxonomy" id="1296111"/>
    <lineage>
        <taxon>Eukaryota</taxon>
        <taxon>Fungi</taxon>
        <taxon>Dikarya</taxon>
        <taxon>Basidiomycota</taxon>
        <taxon>Agaricomycotina</taxon>
        <taxon>Tremellomycetes</taxon>
        <taxon>Tremellales</taxon>
        <taxon>Cryptococcaceae</taxon>
        <taxon>Cryptococcus</taxon>
        <taxon>Cryptococcus gattii species complex</taxon>
    </lineage>
</organism>
<evidence type="ECO:0000256" key="7">
    <source>
        <dbReference type="ARBA" id="ARBA00022840"/>
    </source>
</evidence>
<accession>A0ABR5BHV7</accession>
<feature type="coiled-coil region" evidence="12">
    <location>
        <begin position="855"/>
        <end position="882"/>
    </location>
</feature>
<dbReference type="PANTHER" id="PTHR19306">
    <property type="entry name" value="STRUCTURAL MAINTENANCE OF CHROMOSOMES 5,6 SMC5, SMC6"/>
    <property type="match status" value="1"/>
</dbReference>
<feature type="coiled-coil region" evidence="12">
    <location>
        <begin position="288"/>
        <end position="523"/>
    </location>
</feature>
<proteinExistence type="inferred from homology"/>
<evidence type="ECO:0000256" key="4">
    <source>
        <dbReference type="ARBA" id="ARBA00022454"/>
    </source>
</evidence>
<feature type="region of interest" description="Disordered" evidence="13">
    <location>
        <begin position="1"/>
        <end position="70"/>
    </location>
</feature>
<feature type="coiled-coil region" evidence="12">
    <location>
        <begin position="714"/>
        <end position="776"/>
    </location>
</feature>
<evidence type="ECO:0000313" key="15">
    <source>
        <dbReference type="EMBL" id="KIR68647.1"/>
    </source>
</evidence>
<evidence type="ECO:0000256" key="3">
    <source>
        <dbReference type="ARBA" id="ARBA00006793"/>
    </source>
</evidence>
<protein>
    <recommendedName>
        <fullName evidence="14">RecF/RecN/SMC N-terminal domain-containing protein</fullName>
    </recommendedName>
</protein>
<dbReference type="InterPro" id="IPR003395">
    <property type="entry name" value="RecF/RecN/SMC_N"/>
</dbReference>
<evidence type="ECO:0000256" key="5">
    <source>
        <dbReference type="ARBA" id="ARBA00022741"/>
    </source>
</evidence>
<evidence type="ECO:0000256" key="1">
    <source>
        <dbReference type="ARBA" id="ARBA00004123"/>
    </source>
</evidence>
<dbReference type="Gene3D" id="3.40.50.300">
    <property type="entry name" value="P-loop containing nucleotide triphosphate hydrolases"/>
    <property type="match status" value="2"/>
</dbReference>
<dbReference type="EMBL" id="KN848890">
    <property type="protein sequence ID" value="KIR68647.1"/>
    <property type="molecule type" value="Genomic_DNA"/>
</dbReference>
<comment type="subcellular location">
    <subcellularLocation>
        <location evidence="2">Chromosome</location>
    </subcellularLocation>
    <subcellularLocation>
        <location evidence="1">Nucleus</location>
    </subcellularLocation>
</comment>
<evidence type="ECO:0000256" key="6">
    <source>
        <dbReference type="ARBA" id="ARBA00022763"/>
    </source>
</evidence>
<evidence type="ECO:0000259" key="14">
    <source>
        <dbReference type="Pfam" id="PF02463"/>
    </source>
</evidence>
<dbReference type="Proteomes" id="UP000053800">
    <property type="component" value="Unassembled WGS sequence"/>
</dbReference>
<keyword evidence="11" id="KW-0539">Nucleus</keyword>
<dbReference type="InterPro" id="IPR027417">
    <property type="entry name" value="P-loop_NTPase"/>
</dbReference>